<reference evidence="1" key="1">
    <citation type="journal article" date="2018" name="Nat. Genet.">
        <title>Extensive intraspecific gene order and gene structural variations between Mo17 and other maize genomes.</title>
        <authorList>
            <person name="Sun S."/>
            <person name="Zhou Y."/>
            <person name="Chen J."/>
            <person name="Shi J."/>
            <person name="Zhao H."/>
            <person name="Zhao H."/>
            <person name="Song W."/>
            <person name="Zhang M."/>
            <person name="Cui Y."/>
            <person name="Dong X."/>
            <person name="Liu H."/>
            <person name="Ma X."/>
            <person name="Jiao Y."/>
            <person name="Wang B."/>
            <person name="Wei X."/>
            <person name="Stein J.C."/>
            <person name="Glaubitz J.C."/>
            <person name="Lu F."/>
            <person name="Yu G."/>
            <person name="Liang C."/>
            <person name="Fengler K."/>
            <person name="Li B."/>
            <person name="Rafalski A."/>
            <person name="Schnable P.S."/>
            <person name="Ware D.H."/>
            <person name="Buckler E.S."/>
            <person name="Lai J."/>
        </authorList>
    </citation>
    <scope>NUCLEOTIDE SEQUENCE [LARGE SCALE GENOMIC DNA]</scope>
    <source>
        <tissue evidence="1">Seedling</tissue>
    </source>
</reference>
<evidence type="ECO:0000313" key="1">
    <source>
        <dbReference type="EMBL" id="PWZ57545.1"/>
    </source>
</evidence>
<accession>A0A317YFW6</accession>
<comment type="caution">
    <text evidence="1">The sequence shown here is derived from an EMBL/GenBank/DDBJ whole genome shotgun (WGS) entry which is preliminary data.</text>
</comment>
<dbReference type="Proteomes" id="UP000251960">
    <property type="component" value="Chromosome 1"/>
</dbReference>
<dbReference type="EMBL" id="NCVQ01000001">
    <property type="protein sequence ID" value="PWZ57545.1"/>
    <property type="molecule type" value="Genomic_DNA"/>
</dbReference>
<sequence>IYIILVFYICVSSFIAYKKLRP</sequence>
<organism evidence="1">
    <name type="scientific">Zea mays</name>
    <name type="common">Maize</name>
    <dbReference type="NCBI Taxonomy" id="4577"/>
    <lineage>
        <taxon>Eukaryota</taxon>
        <taxon>Viridiplantae</taxon>
        <taxon>Streptophyta</taxon>
        <taxon>Embryophyta</taxon>
        <taxon>Tracheophyta</taxon>
        <taxon>Spermatophyta</taxon>
        <taxon>Magnoliopsida</taxon>
        <taxon>Liliopsida</taxon>
        <taxon>Poales</taxon>
        <taxon>Poaceae</taxon>
        <taxon>PACMAD clade</taxon>
        <taxon>Panicoideae</taxon>
        <taxon>Andropogonodae</taxon>
        <taxon>Andropogoneae</taxon>
        <taxon>Tripsacinae</taxon>
        <taxon>Zea</taxon>
    </lineage>
</organism>
<name>A0A317YFW6_MAIZE</name>
<feature type="non-terminal residue" evidence="1">
    <location>
        <position position="1"/>
    </location>
</feature>
<proteinExistence type="predicted"/>
<protein>
    <submittedName>
        <fullName evidence="1">Uncharacterized protein</fullName>
    </submittedName>
</protein>
<gene>
    <name evidence="1" type="ORF">Zm00014a_026555</name>
</gene>
<dbReference type="AlphaFoldDB" id="A0A317YFW6"/>